<gene>
    <name evidence="1" type="ORF">NEH16_33100</name>
</gene>
<evidence type="ECO:0000313" key="1">
    <source>
        <dbReference type="EMBL" id="UZK58275.1"/>
    </source>
</evidence>
<organism evidence="1 2">
    <name type="scientific">Streptomyces drozdowiczii</name>
    <dbReference type="NCBI Taxonomy" id="202862"/>
    <lineage>
        <taxon>Bacteria</taxon>
        <taxon>Bacillati</taxon>
        <taxon>Actinomycetota</taxon>
        <taxon>Actinomycetes</taxon>
        <taxon>Kitasatosporales</taxon>
        <taxon>Streptomycetaceae</taxon>
        <taxon>Streptomyces</taxon>
    </lineage>
</organism>
<reference evidence="1" key="1">
    <citation type="journal article" date="2022" name="Front. Microbiol.">
        <title>Mirubactin C rescues the lethal effect of cell wall biosynthesis mutations in Bacillus subtilis.</title>
        <authorList>
            <person name="Kepplinger B."/>
            <person name="Wen X."/>
            <person name="Tyler A.R."/>
            <person name="Kim B.Y."/>
            <person name="Brown J."/>
            <person name="Banks P."/>
            <person name="Dashti Y."/>
            <person name="Mackenzie E.S."/>
            <person name="Wills C."/>
            <person name="Kawai Y."/>
            <person name="Waldron K.J."/>
            <person name="Allenby N.E.E."/>
            <person name="Wu L.J."/>
            <person name="Hall M.J."/>
            <person name="Errington J."/>
        </authorList>
    </citation>
    <scope>NUCLEOTIDE SEQUENCE</scope>
    <source>
        <strain evidence="1">MDA8-470</strain>
    </source>
</reference>
<keyword evidence="2" id="KW-1185">Reference proteome</keyword>
<dbReference type="EMBL" id="CP098740">
    <property type="protein sequence ID" value="UZK58275.1"/>
    <property type="molecule type" value="Genomic_DNA"/>
</dbReference>
<name>A0ABY6Q0X4_9ACTN</name>
<dbReference type="RefSeq" id="WP_265546877.1">
    <property type="nucleotide sequence ID" value="NZ_CP098740.1"/>
</dbReference>
<evidence type="ECO:0000313" key="2">
    <source>
        <dbReference type="Proteomes" id="UP001164963"/>
    </source>
</evidence>
<proteinExistence type="predicted"/>
<accession>A0ABY6Q0X4</accession>
<sequence>MTSSHAVALNDFVAVWSSSTSVAPALSCAELDALLALFGAAGRREAAAAWIGAHAESGDCEGHDAPATPALAPAVHASGVYCPPPGTEFPFSVSDVVRAVARLLGKGWTVDTGSWGLDGNVVSPCGAVFKIYVDHEGDLIAECPSHDIPEDLDLPDGFLGCDDGIYLELATYSDGLDYLAGRYADAIRAVIGD</sequence>
<dbReference type="Proteomes" id="UP001164963">
    <property type="component" value="Chromosome"/>
</dbReference>
<protein>
    <submittedName>
        <fullName evidence="1">Uncharacterized protein</fullName>
    </submittedName>
</protein>